<gene>
    <name evidence="1" type="ORF">GMRT_12968</name>
</gene>
<protein>
    <submittedName>
        <fullName evidence="1">Uncharacterized protein</fullName>
    </submittedName>
</protein>
<keyword evidence="2" id="KW-1185">Reference proteome</keyword>
<name>A0A4Z1SV10_GIAMU</name>
<organism evidence="1 2">
    <name type="scientific">Giardia muris</name>
    <dbReference type="NCBI Taxonomy" id="5742"/>
    <lineage>
        <taxon>Eukaryota</taxon>
        <taxon>Metamonada</taxon>
        <taxon>Diplomonadida</taxon>
        <taxon>Hexamitidae</taxon>
        <taxon>Giardiinae</taxon>
        <taxon>Giardia</taxon>
    </lineage>
</organism>
<dbReference type="EMBL" id="VDLU01000003">
    <property type="protein sequence ID" value="TNJ27428.1"/>
    <property type="molecule type" value="Genomic_DNA"/>
</dbReference>
<dbReference type="VEuPathDB" id="GiardiaDB:GMRT_12968"/>
<comment type="caution">
    <text evidence="1">The sequence shown here is derived from an EMBL/GenBank/DDBJ whole genome shotgun (WGS) entry which is preliminary data.</text>
</comment>
<evidence type="ECO:0000313" key="1">
    <source>
        <dbReference type="EMBL" id="TNJ27428.1"/>
    </source>
</evidence>
<reference evidence="1 2" key="1">
    <citation type="submission" date="2019-05" db="EMBL/GenBank/DDBJ databases">
        <title>The compact genome of Giardia muris reveals important steps in the evolution of intestinal protozoan parasites.</title>
        <authorList>
            <person name="Xu F."/>
            <person name="Jimenez-Gonzalez A."/>
            <person name="Einarsson E."/>
            <person name="Astvaldsson A."/>
            <person name="Peirasmaki D."/>
            <person name="Eckmann L."/>
            <person name="Andersson J.O."/>
            <person name="Svard S.G."/>
            <person name="Jerlstrom-Hultqvist J."/>
        </authorList>
    </citation>
    <scope>NUCLEOTIDE SEQUENCE [LARGE SCALE GENOMIC DNA]</scope>
    <source>
        <strain evidence="1 2">Roberts-Thomson</strain>
    </source>
</reference>
<proteinExistence type="predicted"/>
<dbReference type="AlphaFoldDB" id="A0A4Z1SV10"/>
<dbReference type="Proteomes" id="UP000315496">
    <property type="component" value="Chromosome 3"/>
</dbReference>
<accession>A0A4Z1SV10</accession>
<evidence type="ECO:0000313" key="2">
    <source>
        <dbReference type="Proteomes" id="UP000315496"/>
    </source>
</evidence>
<sequence length="1001" mass="111211">MTDLAQVEEQYERCCTSLKMFLTRFQQGPPRDSPNTFAKHWAAQDIENVIDFNMHVETLAFGTASLLELLGLPDREDLQEILAYLRAYDNDITVPDIPIPRLATAYLVLGELAAVIGSVDLKAHFPSGLDLLARDDAVIKVIESALETCCICTLELLVVWHTLDHVLAYLVRDYSVDWLLQASSLVKDDVPAHLLCLFCIARIDIIQTSLLPILEVYLVYLRAQKEFAQSQLGVLTELHSCLVANVQPLLRTLLKHLETPRAYIFKNALCPTKGGEYKDIQWLFFEISVLSGELAQTGLVFGSIRTTPIAALVEAYILEQSQSHLHESLSFKDVITRAWAGVLHVQGMPSIFSFLDSLAVIARHGEQDLEPTVSGLDEVLNDLITIDAGTCAEHLSAFVAGFFEATLSTLFLSISSVTYSEKDLEGLRECYEVASGLCKPGVEGFACLKKAYPSSLCILLKYSHIHENIWEELFKEDTPRAAAFKVLNFVTDELLNVSEVLTKIAPESTSKLQRGLSIMASIWVILGEFPPFTLTTTSPIFLSDTSPSKTTFSTTDGENNSSLSIPTLYASPLTDDLRTRLIDHLKLLFYNQKPEDKGPMNAYSIELDRALARLFGPIQAFAMENLLPALTKSKDLLRFFGESIISMPQLLAILLGTGPQYDLQLTDGHALRLIRTTVKNDFTTPHVLLKSWSDLVLHLESLFRISHCLSKTSELRQALLKRDLQHAYAGFVRLLGDAFQRALTPLADFSAGCYNDLRSKQVPGTVKKEALRQGTLLGLFTSTNSTPTLVAILGTVQSIRGFYDRHPEVFSIGSAAVSNELEESLTRLEEGAIQLSAFSLLARSTDALIPILFGSIPEQDFKDSSTPNPVPFPMEVGYALKEFESDLLQQRLILRFFASLDGWLIEYGVLPLYARTRSVTAVREAIARVTRKATVLDGTEHAFPLCSMTLQLIDKIHEPYLGQEPDKFCTEKIGTNVNGLSKSFLSRLISVTNETLKPEDK</sequence>